<dbReference type="GeneID" id="18931186"/>
<dbReference type="KEGG" id="mlr:MELLADRAFT_69145"/>
<dbReference type="VEuPathDB" id="FungiDB:MELLADRAFT_69145"/>
<accession>F4S9K0</accession>
<dbReference type="Proteomes" id="UP000001072">
    <property type="component" value="Unassembled WGS sequence"/>
</dbReference>
<keyword evidence="2" id="KW-1185">Reference proteome</keyword>
<evidence type="ECO:0000313" key="1">
    <source>
        <dbReference type="EMBL" id="EGF98687.1"/>
    </source>
</evidence>
<dbReference type="EMBL" id="GL883171">
    <property type="protein sequence ID" value="EGF98687.1"/>
    <property type="molecule type" value="Genomic_DNA"/>
</dbReference>
<reference evidence="2" key="1">
    <citation type="journal article" date="2011" name="Proc. Natl. Acad. Sci. U.S.A.">
        <title>Obligate biotrophy features unraveled by the genomic analysis of rust fungi.</title>
        <authorList>
            <person name="Duplessis S."/>
            <person name="Cuomo C.A."/>
            <person name="Lin Y.-C."/>
            <person name="Aerts A."/>
            <person name="Tisserant E."/>
            <person name="Veneault-Fourrey C."/>
            <person name="Joly D.L."/>
            <person name="Hacquard S."/>
            <person name="Amselem J."/>
            <person name="Cantarel B.L."/>
            <person name="Chiu R."/>
            <person name="Coutinho P.M."/>
            <person name="Feau N."/>
            <person name="Field M."/>
            <person name="Frey P."/>
            <person name="Gelhaye E."/>
            <person name="Goldberg J."/>
            <person name="Grabherr M.G."/>
            <person name="Kodira C.D."/>
            <person name="Kohler A."/>
            <person name="Kuees U."/>
            <person name="Lindquist E.A."/>
            <person name="Lucas S.M."/>
            <person name="Mago R."/>
            <person name="Mauceli E."/>
            <person name="Morin E."/>
            <person name="Murat C."/>
            <person name="Pangilinan J.L."/>
            <person name="Park R."/>
            <person name="Pearson M."/>
            <person name="Quesneville H."/>
            <person name="Rouhier N."/>
            <person name="Sakthikumar S."/>
            <person name="Salamov A.A."/>
            <person name="Schmutz J."/>
            <person name="Selles B."/>
            <person name="Shapiro H."/>
            <person name="Tanguay P."/>
            <person name="Tuskan G.A."/>
            <person name="Henrissat B."/>
            <person name="Van de Peer Y."/>
            <person name="Rouze P."/>
            <person name="Ellis J.G."/>
            <person name="Dodds P.N."/>
            <person name="Schein J.E."/>
            <person name="Zhong S."/>
            <person name="Hamelin R.C."/>
            <person name="Grigoriev I.V."/>
            <person name="Szabo L.J."/>
            <person name="Martin F."/>
        </authorList>
    </citation>
    <scope>NUCLEOTIDE SEQUENCE [LARGE SCALE GENOMIC DNA]</scope>
    <source>
        <strain evidence="2">98AG31 / pathotype 3-4-7</strain>
    </source>
</reference>
<protein>
    <submittedName>
        <fullName evidence="1">Uncharacterized protein</fullName>
    </submittedName>
</protein>
<name>F4S9K0_MELLP</name>
<dbReference type="HOGENOM" id="CLU_091422_0_0_1"/>
<dbReference type="AlphaFoldDB" id="F4S9K0"/>
<dbReference type="RefSeq" id="XP_007418049.1">
    <property type="nucleotide sequence ID" value="XM_007417987.1"/>
</dbReference>
<proteinExistence type="predicted"/>
<dbReference type="InParanoid" id="F4S9K0"/>
<gene>
    <name evidence="1" type="ORF">MELLADRAFT_69145</name>
</gene>
<sequence length="130" mass="14877">MSYSQLLKFIQSIQIAYDKEHPSFNADEEQLLPSLILKLLDAQATILDVESGKNLVDSDVECWLAAMDVERHSLNQLEQISTDFHLEISLVDLLPTPGSKNWLKLGEHASLMANWLDTKRFRLSDKEIHE</sequence>
<organism evidence="2">
    <name type="scientific">Melampsora larici-populina (strain 98AG31 / pathotype 3-4-7)</name>
    <name type="common">Poplar leaf rust fungus</name>
    <dbReference type="NCBI Taxonomy" id="747676"/>
    <lineage>
        <taxon>Eukaryota</taxon>
        <taxon>Fungi</taxon>
        <taxon>Dikarya</taxon>
        <taxon>Basidiomycota</taxon>
        <taxon>Pucciniomycotina</taxon>
        <taxon>Pucciniomycetes</taxon>
        <taxon>Pucciniales</taxon>
        <taxon>Melampsoraceae</taxon>
        <taxon>Melampsora</taxon>
    </lineage>
</organism>
<evidence type="ECO:0000313" key="2">
    <source>
        <dbReference type="Proteomes" id="UP000001072"/>
    </source>
</evidence>